<dbReference type="OrthoDB" id="1839257at2759"/>
<feature type="compositionally biased region" description="Polar residues" evidence="1">
    <location>
        <begin position="325"/>
        <end position="336"/>
    </location>
</feature>
<evidence type="ECO:0000256" key="1">
    <source>
        <dbReference type="SAM" id="MobiDB-lite"/>
    </source>
</evidence>
<feature type="region of interest" description="Disordered" evidence="1">
    <location>
        <begin position="170"/>
        <end position="205"/>
    </location>
</feature>
<dbReference type="EMBL" id="KQ996404">
    <property type="protein sequence ID" value="KZV45292.1"/>
    <property type="molecule type" value="Genomic_DNA"/>
</dbReference>
<feature type="region of interest" description="Disordered" evidence="1">
    <location>
        <begin position="222"/>
        <end position="273"/>
    </location>
</feature>
<evidence type="ECO:0000313" key="3">
    <source>
        <dbReference type="Proteomes" id="UP000250235"/>
    </source>
</evidence>
<feature type="compositionally biased region" description="Basic residues" evidence="1">
    <location>
        <begin position="172"/>
        <end position="187"/>
    </location>
</feature>
<evidence type="ECO:0000313" key="2">
    <source>
        <dbReference type="EMBL" id="KZV45292.1"/>
    </source>
</evidence>
<sequence length="371" mass="39834">MASSLISSSHHVDFESVFGFDDAGMVQMFETLITTGLKNFLGCPAVFYEAALTEFFTNGLVRDGLVTLFVKAGSFDAVTRERFMLMTAITFDVKVNWSNLLFGVLKAMVTSGSKQAKGFAIQIGIILQKVPGLDLGDSRPFPASRVLTEKTVHRFVNINEQVGMENTAASPRVKKTPVKKAVSKKRQVGAGEEAPVMKKKRTTKGKPSAIALEAVPLQIIETTAEMPAEQPSKPKRKTQKRKRRLVLDDADETGDSAPEQPAAEIATGAQVPIVDDPVATQPDIVPTVEATTDDPDVGIQWRIRIPFPGGTSEAPGSDQFHEETSTSNGLKNSTRTESPKRGGRNKSGEGAADDDGVRLGEEGATELCSGG</sequence>
<protein>
    <submittedName>
        <fullName evidence="2">Delphilin-like</fullName>
    </submittedName>
</protein>
<dbReference type="AlphaFoldDB" id="A0A2Z7CE06"/>
<organism evidence="2 3">
    <name type="scientific">Dorcoceras hygrometricum</name>
    <dbReference type="NCBI Taxonomy" id="472368"/>
    <lineage>
        <taxon>Eukaryota</taxon>
        <taxon>Viridiplantae</taxon>
        <taxon>Streptophyta</taxon>
        <taxon>Embryophyta</taxon>
        <taxon>Tracheophyta</taxon>
        <taxon>Spermatophyta</taxon>
        <taxon>Magnoliopsida</taxon>
        <taxon>eudicotyledons</taxon>
        <taxon>Gunneridae</taxon>
        <taxon>Pentapetalae</taxon>
        <taxon>asterids</taxon>
        <taxon>lamiids</taxon>
        <taxon>Lamiales</taxon>
        <taxon>Gesneriaceae</taxon>
        <taxon>Didymocarpoideae</taxon>
        <taxon>Trichosporeae</taxon>
        <taxon>Loxocarpinae</taxon>
        <taxon>Dorcoceras</taxon>
    </lineage>
</organism>
<reference evidence="2 3" key="1">
    <citation type="journal article" date="2015" name="Proc. Natl. Acad. Sci. U.S.A.">
        <title>The resurrection genome of Boea hygrometrica: A blueprint for survival of dehydration.</title>
        <authorList>
            <person name="Xiao L."/>
            <person name="Yang G."/>
            <person name="Zhang L."/>
            <person name="Yang X."/>
            <person name="Zhao S."/>
            <person name="Ji Z."/>
            <person name="Zhou Q."/>
            <person name="Hu M."/>
            <person name="Wang Y."/>
            <person name="Chen M."/>
            <person name="Xu Y."/>
            <person name="Jin H."/>
            <person name="Xiao X."/>
            <person name="Hu G."/>
            <person name="Bao F."/>
            <person name="Hu Y."/>
            <person name="Wan P."/>
            <person name="Li L."/>
            <person name="Deng X."/>
            <person name="Kuang T."/>
            <person name="Xiang C."/>
            <person name="Zhu J.K."/>
            <person name="Oliver M.J."/>
            <person name="He Y."/>
        </authorList>
    </citation>
    <scope>NUCLEOTIDE SEQUENCE [LARGE SCALE GENOMIC DNA]</scope>
    <source>
        <strain evidence="3">cv. XS01</strain>
    </source>
</reference>
<accession>A0A2Z7CE06</accession>
<feature type="compositionally biased region" description="Basic residues" evidence="1">
    <location>
        <begin position="233"/>
        <end position="244"/>
    </location>
</feature>
<keyword evidence="3" id="KW-1185">Reference proteome</keyword>
<name>A0A2Z7CE06_9LAMI</name>
<gene>
    <name evidence="2" type="ORF">F511_06810</name>
</gene>
<feature type="region of interest" description="Disordered" evidence="1">
    <location>
        <begin position="306"/>
        <end position="371"/>
    </location>
</feature>
<proteinExistence type="predicted"/>
<dbReference type="Proteomes" id="UP000250235">
    <property type="component" value="Unassembled WGS sequence"/>
</dbReference>